<dbReference type="GO" id="GO:0016787">
    <property type="term" value="F:hydrolase activity"/>
    <property type="evidence" value="ECO:0007669"/>
    <property type="project" value="UniProtKB-KW"/>
</dbReference>
<dbReference type="PANTHER" id="PTHR23131:SF0">
    <property type="entry name" value="ENDORIBONUCLEASE LACTB2"/>
    <property type="match status" value="1"/>
</dbReference>
<reference evidence="7" key="1">
    <citation type="journal article" date="2023" name="Mol. Phylogenet. Evol.">
        <title>Genome-scale phylogeny and comparative genomics of the fungal order Sordariales.</title>
        <authorList>
            <person name="Hensen N."/>
            <person name="Bonometti L."/>
            <person name="Westerberg I."/>
            <person name="Brannstrom I.O."/>
            <person name="Guillou S."/>
            <person name="Cros-Aarteil S."/>
            <person name="Calhoun S."/>
            <person name="Haridas S."/>
            <person name="Kuo A."/>
            <person name="Mondo S."/>
            <person name="Pangilinan J."/>
            <person name="Riley R."/>
            <person name="LaButti K."/>
            <person name="Andreopoulos B."/>
            <person name="Lipzen A."/>
            <person name="Chen C."/>
            <person name="Yan M."/>
            <person name="Daum C."/>
            <person name="Ng V."/>
            <person name="Clum A."/>
            <person name="Steindorff A."/>
            <person name="Ohm R.A."/>
            <person name="Martin F."/>
            <person name="Silar P."/>
            <person name="Natvig D.O."/>
            <person name="Lalanne C."/>
            <person name="Gautier V."/>
            <person name="Ament-Velasquez S.L."/>
            <person name="Kruys A."/>
            <person name="Hutchinson M.I."/>
            <person name="Powell A.J."/>
            <person name="Barry K."/>
            <person name="Miller A.N."/>
            <person name="Grigoriev I.V."/>
            <person name="Debuchy R."/>
            <person name="Gladieux P."/>
            <person name="Hiltunen Thoren M."/>
            <person name="Johannesson H."/>
        </authorList>
    </citation>
    <scope>NUCLEOTIDE SEQUENCE</scope>
    <source>
        <strain evidence="7">CBS 359.72</strain>
    </source>
</reference>
<dbReference type="GO" id="GO:0044550">
    <property type="term" value="P:secondary metabolite biosynthetic process"/>
    <property type="evidence" value="ECO:0007669"/>
    <property type="project" value="UniProtKB-ARBA"/>
</dbReference>
<dbReference type="SMART" id="SM00849">
    <property type="entry name" value="Lactamase_B"/>
    <property type="match status" value="1"/>
</dbReference>
<dbReference type="InterPro" id="IPR047921">
    <property type="entry name" value="LACTB2-like_MBL-fold"/>
</dbReference>
<protein>
    <submittedName>
        <fullName evidence="7">Beta-lactamase-like protein</fullName>
    </submittedName>
</protein>
<evidence type="ECO:0000256" key="1">
    <source>
        <dbReference type="ARBA" id="ARBA00001947"/>
    </source>
</evidence>
<name>A0AAN7CQW0_9PEZI</name>
<evidence type="ECO:0000313" key="8">
    <source>
        <dbReference type="Proteomes" id="UP001303647"/>
    </source>
</evidence>
<accession>A0AAN7CQW0</accession>
<evidence type="ECO:0000256" key="3">
    <source>
        <dbReference type="ARBA" id="ARBA00022723"/>
    </source>
</evidence>
<dbReference type="InterPro" id="IPR036866">
    <property type="entry name" value="RibonucZ/Hydroxyglut_hydro"/>
</dbReference>
<evidence type="ECO:0000256" key="2">
    <source>
        <dbReference type="ARBA" id="ARBA00006759"/>
    </source>
</evidence>
<organism evidence="7 8">
    <name type="scientific">Corynascus novoguineensis</name>
    <dbReference type="NCBI Taxonomy" id="1126955"/>
    <lineage>
        <taxon>Eukaryota</taxon>
        <taxon>Fungi</taxon>
        <taxon>Dikarya</taxon>
        <taxon>Ascomycota</taxon>
        <taxon>Pezizomycotina</taxon>
        <taxon>Sordariomycetes</taxon>
        <taxon>Sordariomycetidae</taxon>
        <taxon>Sordariales</taxon>
        <taxon>Chaetomiaceae</taxon>
        <taxon>Corynascus</taxon>
    </lineage>
</organism>
<dbReference type="InterPro" id="IPR041516">
    <property type="entry name" value="LACTB2_WH"/>
</dbReference>
<dbReference type="InterPro" id="IPR001279">
    <property type="entry name" value="Metallo-B-lactamas"/>
</dbReference>
<keyword evidence="4" id="KW-0378">Hydrolase</keyword>
<dbReference type="Proteomes" id="UP001303647">
    <property type="component" value="Unassembled WGS sequence"/>
</dbReference>
<dbReference type="InterPro" id="IPR050662">
    <property type="entry name" value="Sec-metab_biosynth-thioest"/>
</dbReference>
<comment type="caution">
    <text evidence="7">The sequence shown here is derived from an EMBL/GenBank/DDBJ whole genome shotgun (WGS) entry which is preliminary data.</text>
</comment>
<comment type="cofactor">
    <cofactor evidence="1">
        <name>Zn(2+)</name>
        <dbReference type="ChEBI" id="CHEBI:29105"/>
    </cofactor>
</comment>
<dbReference type="FunFam" id="3.60.15.10:FF:000041">
    <property type="entry name" value="Metallo-beta-lactamase domain protein"/>
    <property type="match status" value="1"/>
</dbReference>
<dbReference type="CDD" id="cd07722">
    <property type="entry name" value="LACTB2-like_MBL-fold"/>
    <property type="match status" value="1"/>
</dbReference>
<feature type="domain" description="Metallo-beta-lactamase" evidence="6">
    <location>
        <begin position="40"/>
        <end position="213"/>
    </location>
</feature>
<gene>
    <name evidence="7" type="ORF">C7999DRAFT_42215</name>
</gene>
<dbReference type="Gene3D" id="1.10.10.10">
    <property type="entry name" value="Winged helix-like DNA-binding domain superfamily/Winged helix DNA-binding domain"/>
    <property type="match status" value="1"/>
</dbReference>
<dbReference type="EMBL" id="MU857676">
    <property type="protein sequence ID" value="KAK4246366.1"/>
    <property type="molecule type" value="Genomic_DNA"/>
</dbReference>
<dbReference type="Gene3D" id="3.60.15.10">
    <property type="entry name" value="Ribonuclease Z/Hydroxyacylglutathione hydrolase-like"/>
    <property type="match status" value="1"/>
</dbReference>
<keyword evidence="3" id="KW-0479">Metal-binding</keyword>
<dbReference type="GO" id="GO:0046872">
    <property type="term" value="F:metal ion binding"/>
    <property type="evidence" value="ECO:0007669"/>
    <property type="project" value="UniProtKB-KW"/>
</dbReference>
<evidence type="ECO:0000256" key="4">
    <source>
        <dbReference type="ARBA" id="ARBA00022801"/>
    </source>
</evidence>
<evidence type="ECO:0000256" key="5">
    <source>
        <dbReference type="ARBA" id="ARBA00022833"/>
    </source>
</evidence>
<evidence type="ECO:0000259" key="6">
    <source>
        <dbReference type="SMART" id="SM00849"/>
    </source>
</evidence>
<proteinExistence type="inferred from homology"/>
<keyword evidence="8" id="KW-1185">Reference proteome</keyword>
<sequence length="325" mass="34714">MPPDQPKPVAQLPSLQETERLTPGCIRILGGNPSKFTLQGTNTYLLGTGSSRILIDTGEGRPAWLAALRRVLRDEGASVAQALITHRHHDHTGGIADLVAAWPGTLVYKHQPEAAAETAAPGLLDIADGQRFHAEGVTLTAVHTPGHTEDHMVFFWEEQNALFTGDNVLGHGTSVFEDLGLYVASLEKMRGLYSSEAGNEAKRGKTPVAYPGHGAVINDGPARIEEYIRHRAQREEQVLQVLRGGNADAAAVAGNGSGAGKGKGDGWTVMELVQNIYRDVPESLHLAAAGGVVQNLQKLEREGRVVALGDGERWRLVSSSGRSAL</sequence>
<dbReference type="PANTHER" id="PTHR23131">
    <property type="entry name" value="ENDORIBONUCLEASE LACTB2"/>
    <property type="match status" value="1"/>
</dbReference>
<dbReference type="InterPro" id="IPR036388">
    <property type="entry name" value="WH-like_DNA-bd_sf"/>
</dbReference>
<dbReference type="Pfam" id="PF00753">
    <property type="entry name" value="Lactamase_B"/>
    <property type="match status" value="1"/>
</dbReference>
<dbReference type="AlphaFoldDB" id="A0AAN7CQW0"/>
<comment type="similarity">
    <text evidence="2">Belongs to the metallo-beta-lactamase superfamily. Glyoxalase II family.</text>
</comment>
<evidence type="ECO:0000313" key="7">
    <source>
        <dbReference type="EMBL" id="KAK4246366.1"/>
    </source>
</evidence>
<reference evidence="7" key="2">
    <citation type="submission" date="2023-05" db="EMBL/GenBank/DDBJ databases">
        <authorList>
            <consortium name="Lawrence Berkeley National Laboratory"/>
            <person name="Steindorff A."/>
            <person name="Hensen N."/>
            <person name="Bonometti L."/>
            <person name="Westerberg I."/>
            <person name="Brannstrom I.O."/>
            <person name="Guillou S."/>
            <person name="Cros-Aarteil S."/>
            <person name="Calhoun S."/>
            <person name="Haridas S."/>
            <person name="Kuo A."/>
            <person name="Mondo S."/>
            <person name="Pangilinan J."/>
            <person name="Riley R."/>
            <person name="Labutti K."/>
            <person name="Andreopoulos B."/>
            <person name="Lipzen A."/>
            <person name="Chen C."/>
            <person name="Yanf M."/>
            <person name="Daum C."/>
            <person name="Ng V."/>
            <person name="Clum A."/>
            <person name="Ohm R."/>
            <person name="Martin F."/>
            <person name="Silar P."/>
            <person name="Natvig D."/>
            <person name="Lalanne C."/>
            <person name="Gautier V."/>
            <person name="Ament-Velasquez S.L."/>
            <person name="Kruys A."/>
            <person name="Hutchinson M.I."/>
            <person name="Powell A.J."/>
            <person name="Barry K."/>
            <person name="Miller A.N."/>
            <person name="Grigoriev I.V."/>
            <person name="Debuchy R."/>
            <person name="Gladieux P."/>
            <person name="Thoren M.H."/>
            <person name="Johannesson H."/>
        </authorList>
    </citation>
    <scope>NUCLEOTIDE SEQUENCE</scope>
    <source>
        <strain evidence="7">CBS 359.72</strain>
    </source>
</reference>
<dbReference type="Pfam" id="PF17778">
    <property type="entry name" value="WHD_BLACT"/>
    <property type="match status" value="1"/>
</dbReference>
<dbReference type="SUPFAM" id="SSF56281">
    <property type="entry name" value="Metallo-hydrolase/oxidoreductase"/>
    <property type="match status" value="1"/>
</dbReference>
<keyword evidence="5" id="KW-0862">Zinc</keyword>
<dbReference type="FunFam" id="1.10.10.10:FF:000328">
    <property type="entry name" value="Lactamase beta 2"/>
    <property type="match status" value="1"/>
</dbReference>